<protein>
    <recommendedName>
        <fullName evidence="8">Peptidase M48 domain-containing protein</fullName>
    </recommendedName>
</protein>
<keyword evidence="3 6" id="KW-0378">Hydrolase</keyword>
<feature type="transmembrane region" description="Helical" evidence="7">
    <location>
        <begin position="47"/>
        <end position="73"/>
    </location>
</feature>
<feature type="transmembrane region" description="Helical" evidence="7">
    <location>
        <begin position="6"/>
        <end position="27"/>
    </location>
</feature>
<dbReference type="GO" id="GO:0046872">
    <property type="term" value="F:metal ion binding"/>
    <property type="evidence" value="ECO:0007669"/>
    <property type="project" value="UniProtKB-KW"/>
</dbReference>
<dbReference type="PANTHER" id="PTHR34978:SF3">
    <property type="entry name" value="SLR0241 PROTEIN"/>
    <property type="match status" value="1"/>
</dbReference>
<evidence type="ECO:0000256" key="7">
    <source>
        <dbReference type="SAM" id="Phobius"/>
    </source>
</evidence>
<dbReference type="OrthoDB" id="6388556at2"/>
<reference evidence="10" key="1">
    <citation type="submission" date="2016-07" db="EMBL/GenBank/DDBJ databases">
        <authorList>
            <person name="Florea S."/>
            <person name="Webb J.S."/>
            <person name="Jaromczyk J."/>
            <person name="Schardl C.L."/>
        </authorList>
    </citation>
    <scope>NUCLEOTIDE SEQUENCE [LARGE SCALE GENOMIC DNA]</scope>
    <source>
        <strain evidence="10">KCTC 42131</strain>
    </source>
</reference>
<evidence type="ECO:0000313" key="10">
    <source>
        <dbReference type="Proteomes" id="UP000175669"/>
    </source>
</evidence>
<dbReference type="GO" id="GO:0006508">
    <property type="term" value="P:proteolysis"/>
    <property type="evidence" value="ECO:0007669"/>
    <property type="project" value="UniProtKB-KW"/>
</dbReference>
<evidence type="ECO:0000256" key="5">
    <source>
        <dbReference type="ARBA" id="ARBA00023049"/>
    </source>
</evidence>
<dbReference type="InterPro" id="IPR001915">
    <property type="entry name" value="Peptidase_M48"/>
</dbReference>
<keyword evidence="10" id="KW-1185">Reference proteome</keyword>
<dbReference type="Proteomes" id="UP000175669">
    <property type="component" value="Unassembled WGS sequence"/>
</dbReference>
<keyword evidence="5 6" id="KW-0482">Metalloprotease</keyword>
<keyword evidence="7" id="KW-0812">Transmembrane</keyword>
<dbReference type="STRING" id="1524254.PHACT_03435"/>
<feature type="transmembrane region" description="Helical" evidence="7">
    <location>
        <begin position="93"/>
        <end position="118"/>
    </location>
</feature>
<keyword evidence="7" id="KW-0472">Membrane</keyword>
<dbReference type="Gene3D" id="3.30.2010.10">
    <property type="entry name" value="Metalloproteases ('zincins'), catalytic domain"/>
    <property type="match status" value="1"/>
</dbReference>
<evidence type="ECO:0000256" key="3">
    <source>
        <dbReference type="ARBA" id="ARBA00022801"/>
    </source>
</evidence>
<organism evidence="9 10">
    <name type="scientific">Pseudohongiella acticola</name>
    <dbReference type="NCBI Taxonomy" id="1524254"/>
    <lineage>
        <taxon>Bacteria</taxon>
        <taxon>Pseudomonadati</taxon>
        <taxon>Pseudomonadota</taxon>
        <taxon>Gammaproteobacteria</taxon>
        <taxon>Pseudomonadales</taxon>
        <taxon>Pseudohongiellaceae</taxon>
        <taxon>Pseudohongiella</taxon>
    </lineage>
</organism>
<evidence type="ECO:0000313" key="9">
    <source>
        <dbReference type="EMBL" id="OFE12301.1"/>
    </source>
</evidence>
<sequence length="320" mass="35578">MINTFGTLCLIWLVLWLMLTLVLRAFYPLLRPGLFRLHPAHGSNLLLLLWSAPFVLSLMTTLLLLLPTLGGLLLEPHCHGNCAPHVPTTSTSILAWTGFGLAVAAAIGLLWHFLAGLLRGVRMRRQFDALSSRESGFRLLDAEEPAVFTLGWWRPRVYVSSGLLSGCSSEELAIILVHEQAHRRRRDNLRILIGRVFCLVLPDAWRQIVVHDLHLLCEESCDFAAARDYGSLSVAQALVQIGRVLRRSTAPLQGVAFDGSDLHARVHALLRLDSRRLLSYRQVVTLLVVAALSVVLAVEPLHHGAEWVIGVLEYNMITGH</sequence>
<dbReference type="GO" id="GO:0004222">
    <property type="term" value="F:metalloendopeptidase activity"/>
    <property type="evidence" value="ECO:0007669"/>
    <property type="project" value="InterPro"/>
</dbReference>
<comment type="cofactor">
    <cofactor evidence="6">
        <name>Zn(2+)</name>
        <dbReference type="ChEBI" id="CHEBI:29105"/>
    </cofactor>
    <text evidence="6">Binds 1 zinc ion per subunit.</text>
</comment>
<comment type="caution">
    <text evidence="9">The sequence shown here is derived from an EMBL/GenBank/DDBJ whole genome shotgun (WGS) entry which is preliminary data.</text>
</comment>
<name>A0A1E8CIL4_9GAMM</name>
<dbReference type="PANTHER" id="PTHR34978">
    <property type="entry name" value="POSSIBLE SENSOR-TRANSDUCER PROTEIN BLAR"/>
    <property type="match status" value="1"/>
</dbReference>
<evidence type="ECO:0000256" key="4">
    <source>
        <dbReference type="ARBA" id="ARBA00022833"/>
    </source>
</evidence>
<evidence type="ECO:0000259" key="8">
    <source>
        <dbReference type="Pfam" id="PF01435"/>
    </source>
</evidence>
<dbReference type="EMBL" id="MASR01000001">
    <property type="protein sequence ID" value="OFE12301.1"/>
    <property type="molecule type" value="Genomic_DNA"/>
</dbReference>
<keyword evidence="7" id="KW-1133">Transmembrane helix</keyword>
<gene>
    <name evidence="9" type="ORF">PHACT_03435</name>
</gene>
<keyword evidence="1 6" id="KW-0645">Protease</keyword>
<evidence type="ECO:0000256" key="1">
    <source>
        <dbReference type="ARBA" id="ARBA00022670"/>
    </source>
</evidence>
<dbReference type="InterPro" id="IPR052173">
    <property type="entry name" value="Beta-lactam_resp_regulator"/>
</dbReference>
<proteinExistence type="inferred from homology"/>
<comment type="similarity">
    <text evidence="6">Belongs to the peptidase M48 family.</text>
</comment>
<keyword evidence="4 6" id="KW-0862">Zinc</keyword>
<accession>A0A1E8CIL4</accession>
<feature type="domain" description="Peptidase M48" evidence="8">
    <location>
        <begin position="143"/>
        <end position="193"/>
    </location>
</feature>
<evidence type="ECO:0000256" key="2">
    <source>
        <dbReference type="ARBA" id="ARBA00022723"/>
    </source>
</evidence>
<feature type="transmembrane region" description="Helical" evidence="7">
    <location>
        <begin position="278"/>
        <end position="298"/>
    </location>
</feature>
<keyword evidence="2" id="KW-0479">Metal-binding</keyword>
<dbReference type="RefSeq" id="WP_070115924.1">
    <property type="nucleotide sequence ID" value="NZ_MASR01000001.1"/>
</dbReference>
<dbReference type="AlphaFoldDB" id="A0A1E8CIL4"/>
<evidence type="ECO:0000256" key="6">
    <source>
        <dbReference type="RuleBase" id="RU003983"/>
    </source>
</evidence>
<dbReference type="Pfam" id="PF01435">
    <property type="entry name" value="Peptidase_M48"/>
    <property type="match status" value="1"/>
</dbReference>